<name>A0A7J7EIA6_DICBM</name>
<dbReference type="EMBL" id="JACDTQ010002883">
    <property type="protein sequence ID" value="KAF5915146.1"/>
    <property type="molecule type" value="Genomic_DNA"/>
</dbReference>
<organism evidence="1 2">
    <name type="scientific">Diceros bicornis minor</name>
    <name type="common">South-central black rhinoceros</name>
    <dbReference type="NCBI Taxonomy" id="77932"/>
    <lineage>
        <taxon>Eukaryota</taxon>
        <taxon>Metazoa</taxon>
        <taxon>Chordata</taxon>
        <taxon>Craniata</taxon>
        <taxon>Vertebrata</taxon>
        <taxon>Euteleostomi</taxon>
        <taxon>Mammalia</taxon>
        <taxon>Eutheria</taxon>
        <taxon>Laurasiatheria</taxon>
        <taxon>Perissodactyla</taxon>
        <taxon>Rhinocerotidae</taxon>
        <taxon>Diceros</taxon>
    </lineage>
</organism>
<keyword evidence="2" id="KW-1185">Reference proteome</keyword>
<gene>
    <name evidence="1" type="ORF">HPG69_011609</name>
</gene>
<dbReference type="AlphaFoldDB" id="A0A7J7EIA6"/>
<accession>A0A7J7EIA6</accession>
<comment type="caution">
    <text evidence="1">The sequence shown here is derived from an EMBL/GenBank/DDBJ whole genome shotgun (WGS) entry which is preliminary data.</text>
</comment>
<protein>
    <submittedName>
        <fullName evidence="1">Uncharacterized protein</fullName>
    </submittedName>
</protein>
<proteinExistence type="predicted"/>
<reference evidence="1 2" key="1">
    <citation type="journal article" date="2020" name="Mol. Biol. Evol.">
        <title>Interspecific Gene Flow and the Evolution of Specialization in Black and White Rhinoceros.</title>
        <authorList>
            <person name="Moodley Y."/>
            <person name="Westbury M.V."/>
            <person name="Russo I.M."/>
            <person name="Gopalakrishnan S."/>
            <person name="Rakotoarivelo A."/>
            <person name="Olsen R.A."/>
            <person name="Prost S."/>
            <person name="Tunstall T."/>
            <person name="Ryder O.A."/>
            <person name="Dalen L."/>
            <person name="Bruford M.W."/>
        </authorList>
    </citation>
    <scope>NUCLEOTIDE SEQUENCE [LARGE SCALE GENOMIC DNA]</scope>
    <source>
        <strain evidence="1">SBR-YM</strain>
        <tissue evidence="1">Skin</tissue>
    </source>
</reference>
<evidence type="ECO:0000313" key="2">
    <source>
        <dbReference type="Proteomes" id="UP000551758"/>
    </source>
</evidence>
<dbReference type="InterPro" id="IPR017855">
    <property type="entry name" value="SMAD-like_dom_sf"/>
</dbReference>
<dbReference type="Gene3D" id="2.60.200.10">
    <property type="match status" value="1"/>
</dbReference>
<dbReference type="Proteomes" id="UP000551758">
    <property type="component" value="Unassembled WGS sequence"/>
</dbReference>
<evidence type="ECO:0000313" key="1">
    <source>
        <dbReference type="EMBL" id="KAF5915146.1"/>
    </source>
</evidence>
<sequence length="181" mass="19924">MYLVTLLASSISGQTCSLGYWLPTCPLQTTISCLICSLALHALLQLAGGHARAGGTLRPGKSEAGVLPLTSPVTSSTSTCTSCWTSWTVGSSSTCRAKTYRASTYASARCFGVALCIAQRSYFKPIQQKVKIKLFSFKHFHNEFILPPNGQTNTQSPFVIFFNFRERYLDYKSWEKKLITG</sequence>